<dbReference type="RefSeq" id="WP_091245695.1">
    <property type="nucleotide sequence ID" value="NZ_FNAG01000018.1"/>
</dbReference>
<dbReference type="STRING" id="265719.SAMN04488509_1189"/>
<evidence type="ECO:0000313" key="1">
    <source>
        <dbReference type="EMBL" id="SDE08860.1"/>
    </source>
</evidence>
<sequence>MKLPDSRFEIEQLIPHAGGMCLLERVIAFDESGLHAQSDAHRDPAHPLRREGRLSALHLCEYGAQAMAVHGGLLAARDGRTAPPGLLVSLRGVELSREFIDELPGPLDVYAQDVADSGAGWQCGFRIEHAGEVLATGRAAVLRRDS</sequence>
<dbReference type="Proteomes" id="UP000199603">
    <property type="component" value="Unassembled WGS sequence"/>
</dbReference>
<accession>A0A1G7A269</accession>
<evidence type="ECO:0000313" key="2">
    <source>
        <dbReference type="Proteomes" id="UP000199603"/>
    </source>
</evidence>
<dbReference type="AlphaFoldDB" id="A0A1G7A269"/>
<keyword evidence="2" id="KW-1185">Reference proteome</keyword>
<dbReference type="OrthoDB" id="9800188at2"/>
<reference evidence="1 2" key="1">
    <citation type="submission" date="2016-10" db="EMBL/GenBank/DDBJ databases">
        <authorList>
            <person name="de Groot N.N."/>
        </authorList>
    </citation>
    <scope>NUCLEOTIDE SEQUENCE [LARGE SCALE GENOMIC DNA]</scope>
    <source>
        <strain evidence="1 2">DSM 16957</strain>
    </source>
</reference>
<dbReference type="Gene3D" id="3.10.129.10">
    <property type="entry name" value="Hotdog Thioesterase"/>
    <property type="match status" value="1"/>
</dbReference>
<dbReference type="EMBL" id="FNAG01000018">
    <property type="protein sequence ID" value="SDE08860.1"/>
    <property type="molecule type" value="Genomic_DNA"/>
</dbReference>
<protein>
    <submittedName>
        <fullName evidence="1">Predicted 3-hydroxylacyl-ACP dehydratase, HotDog domain</fullName>
    </submittedName>
</protein>
<dbReference type="InterPro" id="IPR029069">
    <property type="entry name" value="HotDog_dom_sf"/>
</dbReference>
<name>A0A1G7A269_9GAMM</name>
<proteinExistence type="predicted"/>
<dbReference type="Pfam" id="PF22817">
    <property type="entry name" value="ApeP-like"/>
    <property type="match status" value="1"/>
</dbReference>
<dbReference type="SUPFAM" id="SSF54637">
    <property type="entry name" value="Thioesterase/thiol ester dehydrase-isomerase"/>
    <property type="match status" value="1"/>
</dbReference>
<organism evidence="1 2">
    <name type="scientific">Aquimonas voraii</name>
    <dbReference type="NCBI Taxonomy" id="265719"/>
    <lineage>
        <taxon>Bacteria</taxon>
        <taxon>Pseudomonadati</taxon>
        <taxon>Pseudomonadota</taxon>
        <taxon>Gammaproteobacteria</taxon>
        <taxon>Lysobacterales</taxon>
        <taxon>Lysobacteraceae</taxon>
        <taxon>Aquimonas</taxon>
    </lineage>
</organism>
<dbReference type="InterPro" id="IPR016776">
    <property type="entry name" value="ApeP-like_dehydratase"/>
</dbReference>
<gene>
    <name evidence="1" type="ORF">SAMN04488509_1189</name>
</gene>